<sequence length="200" mass="21531">MTARLDEQLSTVRGQFLTMQDNLVSQLRLMGDPHRDPAQVQADVQALDRQIDAAEREAVQGVLRLLALQSPVARDLRLTVLILQSTPDLERAGDYARHLSRDLGAAGPEGTLVLGDLTLMAATLRAATLPGDATLAAQVRELDARVDARFGAAMTDLIARPGGPGALAAAAWWRSAERLGDHLKNVAARLEDLYARPADL</sequence>
<evidence type="ECO:0000313" key="3">
    <source>
        <dbReference type="Proteomes" id="UP000634308"/>
    </source>
</evidence>
<dbReference type="PANTHER" id="PTHR42930">
    <property type="entry name" value="PHOSPHATE-SPECIFIC TRANSPORT SYSTEM ACCESSORY PROTEIN PHOU"/>
    <property type="match status" value="1"/>
</dbReference>
<proteinExistence type="predicted"/>
<dbReference type="EMBL" id="BMQM01000030">
    <property type="protein sequence ID" value="GGR69160.1"/>
    <property type="molecule type" value="Genomic_DNA"/>
</dbReference>
<evidence type="ECO:0000259" key="1">
    <source>
        <dbReference type="Pfam" id="PF01895"/>
    </source>
</evidence>
<comment type="caution">
    <text evidence="2">The sequence shown here is derived from an EMBL/GenBank/DDBJ whole genome shotgun (WGS) entry which is preliminary data.</text>
</comment>
<evidence type="ECO:0000313" key="2">
    <source>
        <dbReference type="EMBL" id="GGR69160.1"/>
    </source>
</evidence>
<dbReference type="InterPro" id="IPR026022">
    <property type="entry name" value="PhoU_dom"/>
</dbReference>
<feature type="domain" description="PhoU" evidence="1">
    <location>
        <begin position="42"/>
        <end position="101"/>
    </location>
</feature>
<dbReference type="PANTHER" id="PTHR42930:SF3">
    <property type="entry name" value="PHOSPHATE-SPECIFIC TRANSPORT SYSTEM ACCESSORY PROTEIN PHOU"/>
    <property type="match status" value="1"/>
</dbReference>
<feature type="domain" description="PhoU" evidence="1">
    <location>
        <begin position="120"/>
        <end position="189"/>
    </location>
</feature>
<dbReference type="Proteomes" id="UP000634308">
    <property type="component" value="Unassembled WGS sequence"/>
</dbReference>
<dbReference type="RefSeq" id="WP_189066181.1">
    <property type="nucleotide sequence ID" value="NZ_BMQM01000030.1"/>
</dbReference>
<dbReference type="SUPFAM" id="SSF109755">
    <property type="entry name" value="PhoU-like"/>
    <property type="match status" value="1"/>
</dbReference>
<dbReference type="Gene3D" id="1.20.58.220">
    <property type="entry name" value="Phosphate transport system protein phou homolog 2, domain 2"/>
    <property type="match status" value="1"/>
</dbReference>
<accession>A0ABQ2RYH0</accession>
<organism evidence="2 3">
    <name type="scientific">Deinococcus seoulensis</name>
    <dbReference type="NCBI Taxonomy" id="1837379"/>
    <lineage>
        <taxon>Bacteria</taxon>
        <taxon>Thermotogati</taxon>
        <taxon>Deinococcota</taxon>
        <taxon>Deinococci</taxon>
        <taxon>Deinococcales</taxon>
        <taxon>Deinococcaceae</taxon>
        <taxon>Deinococcus</taxon>
    </lineage>
</organism>
<name>A0ABQ2RYH0_9DEIO</name>
<gene>
    <name evidence="2" type="ORF">GCM10008959_33970</name>
</gene>
<dbReference type="InterPro" id="IPR038078">
    <property type="entry name" value="PhoU-like_sf"/>
</dbReference>
<keyword evidence="3" id="KW-1185">Reference proteome</keyword>
<dbReference type="Pfam" id="PF01895">
    <property type="entry name" value="PhoU"/>
    <property type="match status" value="2"/>
</dbReference>
<dbReference type="InterPro" id="IPR028366">
    <property type="entry name" value="PhoU"/>
</dbReference>
<reference evidence="3" key="1">
    <citation type="journal article" date="2019" name="Int. J. Syst. Evol. Microbiol.">
        <title>The Global Catalogue of Microorganisms (GCM) 10K type strain sequencing project: providing services to taxonomists for standard genome sequencing and annotation.</title>
        <authorList>
            <consortium name="The Broad Institute Genomics Platform"/>
            <consortium name="The Broad Institute Genome Sequencing Center for Infectious Disease"/>
            <person name="Wu L."/>
            <person name="Ma J."/>
        </authorList>
    </citation>
    <scope>NUCLEOTIDE SEQUENCE [LARGE SCALE GENOMIC DNA]</scope>
    <source>
        <strain evidence="3">JCM 31404</strain>
    </source>
</reference>
<protein>
    <recommendedName>
        <fullName evidence="1">PhoU domain-containing protein</fullName>
    </recommendedName>
</protein>